<accession>A0A9P5P3H8</accession>
<evidence type="ECO:0000313" key="2">
    <source>
        <dbReference type="EMBL" id="KAF8914256.1"/>
    </source>
</evidence>
<evidence type="ECO:0000313" key="3">
    <source>
        <dbReference type="Proteomes" id="UP000724874"/>
    </source>
</evidence>
<dbReference type="Proteomes" id="UP000724874">
    <property type="component" value="Unassembled WGS sequence"/>
</dbReference>
<feature type="compositionally biased region" description="Pro residues" evidence="1">
    <location>
        <begin position="255"/>
        <end position="264"/>
    </location>
</feature>
<organism evidence="2 3">
    <name type="scientific">Gymnopilus junonius</name>
    <name type="common">Spectacular rustgill mushroom</name>
    <name type="synonym">Gymnopilus spectabilis subsp. junonius</name>
    <dbReference type="NCBI Taxonomy" id="109634"/>
    <lineage>
        <taxon>Eukaryota</taxon>
        <taxon>Fungi</taxon>
        <taxon>Dikarya</taxon>
        <taxon>Basidiomycota</taxon>
        <taxon>Agaricomycotina</taxon>
        <taxon>Agaricomycetes</taxon>
        <taxon>Agaricomycetidae</taxon>
        <taxon>Agaricales</taxon>
        <taxon>Agaricineae</taxon>
        <taxon>Hymenogastraceae</taxon>
        <taxon>Gymnopilus</taxon>
    </lineage>
</organism>
<dbReference type="EMBL" id="JADNYJ010000001">
    <property type="protein sequence ID" value="KAF8914256.1"/>
    <property type="molecule type" value="Genomic_DNA"/>
</dbReference>
<evidence type="ECO:0000256" key="1">
    <source>
        <dbReference type="SAM" id="MobiDB-lite"/>
    </source>
</evidence>
<dbReference type="AlphaFoldDB" id="A0A9P5P3H8"/>
<gene>
    <name evidence="2" type="ORF">CPB84DRAFT_1840983</name>
</gene>
<feature type="compositionally biased region" description="Polar residues" evidence="1">
    <location>
        <begin position="147"/>
        <end position="156"/>
    </location>
</feature>
<protein>
    <submittedName>
        <fullName evidence="2">Uncharacterized protein</fullName>
    </submittedName>
</protein>
<keyword evidence="3" id="KW-1185">Reference proteome</keyword>
<proteinExistence type="predicted"/>
<feature type="region of interest" description="Disordered" evidence="1">
    <location>
        <begin position="147"/>
        <end position="264"/>
    </location>
</feature>
<dbReference type="OrthoDB" id="3253137at2759"/>
<feature type="compositionally biased region" description="Polar residues" evidence="1">
    <location>
        <begin position="383"/>
        <end position="392"/>
    </location>
</feature>
<reference evidence="2" key="1">
    <citation type="submission" date="2020-11" db="EMBL/GenBank/DDBJ databases">
        <authorList>
            <consortium name="DOE Joint Genome Institute"/>
            <person name="Ahrendt S."/>
            <person name="Riley R."/>
            <person name="Andreopoulos W."/>
            <person name="LaButti K."/>
            <person name="Pangilinan J."/>
            <person name="Ruiz-duenas F.J."/>
            <person name="Barrasa J.M."/>
            <person name="Sanchez-Garcia M."/>
            <person name="Camarero S."/>
            <person name="Miyauchi S."/>
            <person name="Serrano A."/>
            <person name="Linde D."/>
            <person name="Babiker R."/>
            <person name="Drula E."/>
            <person name="Ayuso-Fernandez I."/>
            <person name="Pacheco R."/>
            <person name="Padilla G."/>
            <person name="Ferreira P."/>
            <person name="Barriuso J."/>
            <person name="Kellner H."/>
            <person name="Castanera R."/>
            <person name="Alfaro M."/>
            <person name="Ramirez L."/>
            <person name="Pisabarro A.G."/>
            <person name="Kuo A."/>
            <person name="Tritt A."/>
            <person name="Lipzen A."/>
            <person name="He G."/>
            <person name="Yan M."/>
            <person name="Ng V."/>
            <person name="Cullen D."/>
            <person name="Martin F."/>
            <person name="Rosso M.-N."/>
            <person name="Henrissat B."/>
            <person name="Hibbett D."/>
            <person name="Martinez A.T."/>
            <person name="Grigoriev I.V."/>
        </authorList>
    </citation>
    <scope>NUCLEOTIDE SEQUENCE</scope>
    <source>
        <strain evidence="2">AH 44721</strain>
    </source>
</reference>
<sequence>MSSLVSGAIRRAAVEKDSTCLTYENFVSELDSGDSFTTSIIDILVKEVADRTARTSPNDRKFLSERTIRSLRHLATHSRSYPSRVPGRSHGRRAQHLTDYFTAANDLEMEDDDDFGDPVAENATTLEGARVNSDLYDAFTNTTWPNTRRITASPSPISDDWPVQLPVRSPPSSSRPWPTPASSNPTVAPANLSRQASIRRAARSRVVDFNDFTQRRRPATRDVGASRSEGAGAETVTEPRDPPSSSQTVRRFFPFPRPGRRPPPTAVTAGWAADYVEDSPDSPDEAVQFFAVEPEHAWYDNIVDVRASPNEEDTENLLRAPRLRRGGVRAPESILSRHASPITITTPPVEPAIIPPSISRRDENSLVILSTATAEEPVAYPTPGSTENENLV</sequence>
<feature type="compositionally biased region" description="Low complexity" evidence="1">
    <location>
        <begin position="166"/>
        <end position="183"/>
    </location>
</feature>
<feature type="region of interest" description="Disordered" evidence="1">
    <location>
        <begin position="373"/>
        <end position="392"/>
    </location>
</feature>
<name>A0A9P5P3H8_GYMJU</name>
<comment type="caution">
    <text evidence="2">The sequence shown here is derived from an EMBL/GenBank/DDBJ whole genome shotgun (WGS) entry which is preliminary data.</text>
</comment>